<protein>
    <submittedName>
        <fullName evidence="2">Uncharacterized protein</fullName>
    </submittedName>
</protein>
<proteinExistence type="evidence at transcript level"/>
<keyword evidence="1" id="KW-0732">Signal</keyword>
<dbReference type="EMBL" id="HQ005912">
    <property type="protein sequence ID" value="ADV40208.1"/>
    <property type="molecule type" value="mRNA"/>
</dbReference>
<reference evidence="2" key="1">
    <citation type="submission" date="2010-07" db="EMBL/GenBank/DDBJ databases">
        <title>Identification of Proteins Involved in Black Widow Spider Wrapping Silk Fibers.</title>
        <authorList>
            <person name="Nguyen A."/>
            <person name="Verduzco A."/>
            <person name="Vierra C."/>
        </authorList>
    </citation>
    <scope>NUCLEOTIDE SEQUENCE</scope>
</reference>
<feature type="non-terminal residue" evidence="2">
    <location>
        <position position="1"/>
    </location>
</feature>
<dbReference type="AlphaFoldDB" id="E7D1G4"/>
<evidence type="ECO:0000256" key="1">
    <source>
        <dbReference type="SAM" id="SignalP"/>
    </source>
</evidence>
<feature type="signal peptide" evidence="1">
    <location>
        <begin position="1"/>
        <end position="32"/>
    </location>
</feature>
<evidence type="ECO:0000313" key="2">
    <source>
        <dbReference type="EMBL" id="ADV40208.1"/>
    </source>
</evidence>
<organism evidence="2">
    <name type="scientific">Latrodectus hesperus</name>
    <name type="common">Western black widow spider</name>
    <dbReference type="NCBI Taxonomy" id="256737"/>
    <lineage>
        <taxon>Eukaryota</taxon>
        <taxon>Metazoa</taxon>
        <taxon>Ecdysozoa</taxon>
        <taxon>Arthropoda</taxon>
        <taxon>Chelicerata</taxon>
        <taxon>Arachnida</taxon>
        <taxon>Araneae</taxon>
        <taxon>Araneomorphae</taxon>
        <taxon>Entelegynae</taxon>
        <taxon>Araneoidea</taxon>
        <taxon>Theridiidae</taxon>
        <taxon>Latrodectus</taxon>
    </lineage>
</organism>
<name>E7D1G4_LATHE</name>
<accession>E7D1G4</accession>
<sequence length="200" mass="20573">GTRYRSKIKMAVFNAVLVVLLLAVAFPNGIESRPDPRVHHYRYKITSGTTHVNDGHDEDLTNYGANAGDTRKRGQDCGRGLIDKAANAAGNALTGAASGLENQVSGATNKHGLLNNIGKGLDTLFENGISGIRKGLDDAACGLGNIANEAASALDKGDIAGGVKNIAHEFFGGLANIGRDATGAFSNAAQSIASDAQNLG</sequence>
<feature type="chain" id="PRO_5003218539" evidence="1">
    <location>
        <begin position="33"/>
        <end position="200"/>
    </location>
</feature>
<feature type="non-terminal residue" evidence="2">
    <location>
        <position position="200"/>
    </location>
</feature>